<keyword evidence="3" id="KW-1185">Reference proteome</keyword>
<comment type="caution">
    <text evidence="2">The sequence shown here is derived from an EMBL/GenBank/DDBJ whole genome shotgun (WGS) entry which is preliminary data.</text>
</comment>
<evidence type="ECO:0000313" key="2">
    <source>
        <dbReference type="EMBL" id="MCP0886224.1"/>
    </source>
</evidence>
<protein>
    <submittedName>
        <fullName evidence="2">Chemotaxis protein CheW</fullName>
    </submittedName>
</protein>
<dbReference type="GO" id="GO:0005829">
    <property type="term" value="C:cytosol"/>
    <property type="evidence" value="ECO:0007669"/>
    <property type="project" value="TreeGrafter"/>
</dbReference>
<dbReference type="Gene3D" id="2.40.50.180">
    <property type="entry name" value="CheA-289, Domain 4"/>
    <property type="match status" value="1"/>
</dbReference>
<dbReference type="SUPFAM" id="SSF50341">
    <property type="entry name" value="CheW-like"/>
    <property type="match status" value="1"/>
</dbReference>
<dbReference type="InterPro" id="IPR036061">
    <property type="entry name" value="CheW-like_dom_sf"/>
</dbReference>
<dbReference type="EMBL" id="JAIULA010000003">
    <property type="protein sequence ID" value="MCP0886224.1"/>
    <property type="molecule type" value="Genomic_DNA"/>
</dbReference>
<dbReference type="SMART" id="SM00260">
    <property type="entry name" value="CheW"/>
    <property type="match status" value="1"/>
</dbReference>
<accession>A0A9X2FIW3</accession>
<dbReference type="InterPro" id="IPR039315">
    <property type="entry name" value="CheW"/>
</dbReference>
<dbReference type="AlphaFoldDB" id="A0A9X2FIW3"/>
<proteinExistence type="predicted"/>
<dbReference type="PANTHER" id="PTHR22617:SF23">
    <property type="entry name" value="CHEMOTAXIS PROTEIN CHEW"/>
    <property type="match status" value="1"/>
</dbReference>
<dbReference type="Proteomes" id="UP001139006">
    <property type="component" value="Unassembled WGS sequence"/>
</dbReference>
<dbReference type="Pfam" id="PF01584">
    <property type="entry name" value="CheW"/>
    <property type="match status" value="1"/>
</dbReference>
<feature type="domain" description="CheW-like" evidence="1">
    <location>
        <begin position="1"/>
        <end position="131"/>
    </location>
</feature>
<dbReference type="GO" id="GO:0007165">
    <property type="term" value="P:signal transduction"/>
    <property type="evidence" value="ECO:0007669"/>
    <property type="project" value="InterPro"/>
</dbReference>
<dbReference type="InterPro" id="IPR002545">
    <property type="entry name" value="CheW-lke_dom"/>
</dbReference>
<name>A0A9X2FIW3_9LACO</name>
<dbReference type="PANTHER" id="PTHR22617">
    <property type="entry name" value="CHEMOTAXIS SENSOR HISTIDINE KINASE-RELATED"/>
    <property type="match status" value="1"/>
</dbReference>
<dbReference type="PROSITE" id="PS50851">
    <property type="entry name" value="CHEW"/>
    <property type="match status" value="1"/>
</dbReference>
<evidence type="ECO:0000259" key="1">
    <source>
        <dbReference type="PROSITE" id="PS50851"/>
    </source>
</evidence>
<sequence length="131" mass="14753">MQMILFKMNRQYYLISAADVEEVVETIQITKVPLASKWIKGLINLRGTVVTIIGLAELLDIPSTENNMNILVMKNEEARKGLLIEEVVEVLDIKDDDIQLSLEQESKHIKGVVAFPDKIANIVDVTDSIFN</sequence>
<gene>
    <name evidence="2" type="ORF">LB941_02590</name>
</gene>
<dbReference type="Gene3D" id="2.30.30.40">
    <property type="entry name" value="SH3 Domains"/>
    <property type="match status" value="1"/>
</dbReference>
<organism evidence="2 3">
    <name type="scientific">Ligilactobacillus ubinensis</name>
    <dbReference type="NCBI Taxonomy" id="2876789"/>
    <lineage>
        <taxon>Bacteria</taxon>
        <taxon>Bacillati</taxon>
        <taxon>Bacillota</taxon>
        <taxon>Bacilli</taxon>
        <taxon>Lactobacillales</taxon>
        <taxon>Lactobacillaceae</taxon>
        <taxon>Ligilactobacillus</taxon>
    </lineage>
</organism>
<reference evidence="2 3" key="1">
    <citation type="journal article" date="2023" name="Int. J. Syst. Evol. Microbiol.">
        <title>Ligilactobacillus ubinensis sp. nov., a novel species isolated from the wild ferment of a durian fruit (Durio zibethinus).</title>
        <authorList>
            <person name="Heng Y.C."/>
            <person name="Menon N."/>
            <person name="Chen B."/>
            <person name="Loo B.Z.L."/>
            <person name="Wong G.W.J."/>
            <person name="Lim A.C.H."/>
            <person name="Silvaraju S."/>
            <person name="Kittelmann S."/>
        </authorList>
    </citation>
    <scope>NUCLEOTIDE SEQUENCE [LARGE SCALE GENOMIC DNA]</scope>
    <source>
        <strain evidence="2 3">WILCCON 0076</strain>
    </source>
</reference>
<evidence type="ECO:0000313" key="3">
    <source>
        <dbReference type="Proteomes" id="UP001139006"/>
    </source>
</evidence>
<dbReference type="GO" id="GO:0006935">
    <property type="term" value="P:chemotaxis"/>
    <property type="evidence" value="ECO:0007669"/>
    <property type="project" value="InterPro"/>
</dbReference>
<dbReference type="RefSeq" id="WP_253359228.1">
    <property type="nucleotide sequence ID" value="NZ_JAIULA010000003.1"/>
</dbReference>